<evidence type="ECO:0000313" key="3">
    <source>
        <dbReference type="Proteomes" id="UP001289374"/>
    </source>
</evidence>
<dbReference type="EMBL" id="JACGWL010000993">
    <property type="protein sequence ID" value="KAK4380948.1"/>
    <property type="molecule type" value="Genomic_DNA"/>
</dbReference>
<dbReference type="InterPro" id="IPR023780">
    <property type="entry name" value="Chromo_domain"/>
</dbReference>
<organism evidence="2 3">
    <name type="scientific">Sesamum angolense</name>
    <dbReference type="NCBI Taxonomy" id="2727404"/>
    <lineage>
        <taxon>Eukaryota</taxon>
        <taxon>Viridiplantae</taxon>
        <taxon>Streptophyta</taxon>
        <taxon>Embryophyta</taxon>
        <taxon>Tracheophyta</taxon>
        <taxon>Spermatophyta</taxon>
        <taxon>Magnoliopsida</taxon>
        <taxon>eudicotyledons</taxon>
        <taxon>Gunneridae</taxon>
        <taxon>Pentapetalae</taxon>
        <taxon>asterids</taxon>
        <taxon>lamiids</taxon>
        <taxon>Lamiales</taxon>
        <taxon>Pedaliaceae</taxon>
        <taxon>Sesamum</taxon>
    </lineage>
</organism>
<name>A0AAE1VSH9_9LAMI</name>
<dbReference type="Pfam" id="PF00385">
    <property type="entry name" value="Chromo"/>
    <property type="match status" value="1"/>
</dbReference>
<dbReference type="AlphaFoldDB" id="A0AAE1VSH9"/>
<keyword evidence="3" id="KW-1185">Reference proteome</keyword>
<dbReference type="SUPFAM" id="SSF54160">
    <property type="entry name" value="Chromo domain-like"/>
    <property type="match status" value="1"/>
</dbReference>
<evidence type="ECO:0000259" key="1">
    <source>
        <dbReference type="PROSITE" id="PS50013"/>
    </source>
</evidence>
<reference evidence="2" key="2">
    <citation type="journal article" date="2024" name="Plant">
        <title>Genomic evolution and insights into agronomic trait innovations of Sesamum species.</title>
        <authorList>
            <person name="Miao H."/>
            <person name="Wang L."/>
            <person name="Qu L."/>
            <person name="Liu H."/>
            <person name="Sun Y."/>
            <person name="Le M."/>
            <person name="Wang Q."/>
            <person name="Wei S."/>
            <person name="Zheng Y."/>
            <person name="Lin W."/>
            <person name="Duan Y."/>
            <person name="Cao H."/>
            <person name="Xiong S."/>
            <person name="Wang X."/>
            <person name="Wei L."/>
            <person name="Li C."/>
            <person name="Ma Q."/>
            <person name="Ju M."/>
            <person name="Zhao R."/>
            <person name="Li G."/>
            <person name="Mu C."/>
            <person name="Tian Q."/>
            <person name="Mei H."/>
            <person name="Zhang T."/>
            <person name="Gao T."/>
            <person name="Zhang H."/>
        </authorList>
    </citation>
    <scope>NUCLEOTIDE SEQUENCE</scope>
    <source>
        <strain evidence="2">K16</strain>
    </source>
</reference>
<dbReference type="CDD" id="cd00024">
    <property type="entry name" value="CD_CSD"/>
    <property type="match status" value="1"/>
</dbReference>
<dbReference type="Gene3D" id="2.40.50.40">
    <property type="match status" value="1"/>
</dbReference>
<proteinExistence type="predicted"/>
<dbReference type="PROSITE" id="PS50013">
    <property type="entry name" value="CHROMO_2"/>
    <property type="match status" value="1"/>
</dbReference>
<feature type="domain" description="Chromo" evidence="1">
    <location>
        <begin position="52"/>
        <end position="108"/>
    </location>
</feature>
<dbReference type="Proteomes" id="UP001289374">
    <property type="component" value="Unassembled WGS sequence"/>
</dbReference>
<accession>A0AAE1VSH9</accession>
<dbReference type="Pfam" id="PF24626">
    <property type="entry name" value="SH3_Tf2-1"/>
    <property type="match status" value="1"/>
</dbReference>
<dbReference type="InterPro" id="IPR016197">
    <property type="entry name" value="Chromo-like_dom_sf"/>
</dbReference>
<dbReference type="SMART" id="SM00298">
    <property type="entry name" value="CHROMO"/>
    <property type="match status" value="1"/>
</dbReference>
<reference evidence="2" key="1">
    <citation type="submission" date="2020-06" db="EMBL/GenBank/DDBJ databases">
        <authorList>
            <person name="Li T."/>
            <person name="Hu X."/>
            <person name="Zhang T."/>
            <person name="Song X."/>
            <person name="Zhang H."/>
            <person name="Dai N."/>
            <person name="Sheng W."/>
            <person name="Hou X."/>
            <person name="Wei L."/>
        </authorList>
    </citation>
    <scope>NUCLEOTIDE SEQUENCE</scope>
    <source>
        <strain evidence="2">K16</strain>
        <tissue evidence="2">Leaf</tissue>
    </source>
</reference>
<evidence type="ECO:0000313" key="2">
    <source>
        <dbReference type="EMBL" id="KAK4380948.1"/>
    </source>
</evidence>
<protein>
    <recommendedName>
        <fullName evidence="1">Chromo domain-containing protein</fullName>
    </recommendedName>
</protein>
<gene>
    <name evidence="2" type="ORF">Sango_3015700</name>
</gene>
<dbReference type="InterPro" id="IPR056924">
    <property type="entry name" value="SH3_Tf2-1"/>
</dbReference>
<sequence>MSKVGSLAYRLKLPNRLKIHPTFHVSFLKKFHQDLLDRARKQTQHALLVIRKEFEKMVLKILTHRTMGQSKKNRRTEYMVHWSGESEADATWERDVTLWQFKEKFDEYWAVREACALGREIVSAWSDIVMDSQTDGRSGCQAVVCMGRHVAHSGRTGVADARAELGSTAQHPTAVCAGRRAANNGRTGLADARAELHSMAWHPTAMCWSLTVVHKAC</sequence>
<comment type="caution">
    <text evidence="2">The sequence shown here is derived from an EMBL/GenBank/DDBJ whole genome shotgun (WGS) entry which is preliminary data.</text>
</comment>
<dbReference type="InterPro" id="IPR000953">
    <property type="entry name" value="Chromo/chromo_shadow_dom"/>
</dbReference>